<protein>
    <submittedName>
        <fullName evidence="2">Uncharacterized protein</fullName>
    </submittedName>
</protein>
<name>A0A8H3EW86_9LECA</name>
<dbReference type="PANTHER" id="PTHR37048">
    <property type="entry name" value="QUESTIONABLE PROTEIN"/>
    <property type="match status" value="1"/>
</dbReference>
<accession>A0A8H3EW86</accession>
<reference evidence="2" key="1">
    <citation type="submission" date="2021-03" db="EMBL/GenBank/DDBJ databases">
        <authorList>
            <person name="Tagirdzhanova G."/>
        </authorList>
    </citation>
    <scope>NUCLEOTIDE SEQUENCE</scope>
</reference>
<evidence type="ECO:0000256" key="1">
    <source>
        <dbReference type="SAM" id="Phobius"/>
    </source>
</evidence>
<keyword evidence="1" id="KW-0472">Membrane</keyword>
<dbReference type="Proteomes" id="UP000664534">
    <property type="component" value="Unassembled WGS sequence"/>
</dbReference>
<evidence type="ECO:0000313" key="2">
    <source>
        <dbReference type="EMBL" id="CAF9914651.1"/>
    </source>
</evidence>
<organism evidence="2 3">
    <name type="scientific">Imshaugia aleurites</name>
    <dbReference type="NCBI Taxonomy" id="172621"/>
    <lineage>
        <taxon>Eukaryota</taxon>
        <taxon>Fungi</taxon>
        <taxon>Dikarya</taxon>
        <taxon>Ascomycota</taxon>
        <taxon>Pezizomycotina</taxon>
        <taxon>Lecanoromycetes</taxon>
        <taxon>OSLEUM clade</taxon>
        <taxon>Lecanoromycetidae</taxon>
        <taxon>Lecanorales</taxon>
        <taxon>Lecanorineae</taxon>
        <taxon>Parmeliaceae</taxon>
        <taxon>Imshaugia</taxon>
    </lineage>
</organism>
<dbReference type="PANTHER" id="PTHR37048:SF2">
    <property type="entry name" value="QUESTIONABLE PROTEIN"/>
    <property type="match status" value="1"/>
</dbReference>
<keyword evidence="1" id="KW-0812">Transmembrane</keyword>
<sequence>MSRRPRRSSVLTPQGLEGCILFLKKPGDIDDDHLERYDLETTVFWHPVLVLQNHNTSNETTVCILNTLNDCNAEDRFDSSSCHFYLAIWPKHPPLSGQPQLNLQGNVTLRRPGYINIRREYLVHQDMLQPYDWDEPTNYYRLTQKSFAVVVAKLDTIYYSSRLAKLDAKNLARKVATSRATESVVNAARLNEDIVRLMAVKKALPPGQSESDRQPRKAETQASFAAVSSKATRVRSGTPASFSEITRLVILFLLGAAMGAAMEAAIIWATRIAGPAWRAWLIRRSSEMIMQVWRTVPVMSWKVGEMIVIGLKMLEKTVAAWGRWFAASFWSVMVPTFMDDWTTLD</sequence>
<comment type="caution">
    <text evidence="2">The sequence shown here is derived from an EMBL/GenBank/DDBJ whole genome shotgun (WGS) entry which is preliminary data.</text>
</comment>
<proteinExistence type="predicted"/>
<evidence type="ECO:0000313" key="3">
    <source>
        <dbReference type="Proteomes" id="UP000664534"/>
    </source>
</evidence>
<keyword evidence="3" id="KW-1185">Reference proteome</keyword>
<feature type="transmembrane region" description="Helical" evidence="1">
    <location>
        <begin position="248"/>
        <end position="272"/>
    </location>
</feature>
<keyword evidence="1" id="KW-1133">Transmembrane helix</keyword>
<gene>
    <name evidence="2" type="ORF">IMSHALPRED_001970</name>
</gene>
<dbReference type="AlphaFoldDB" id="A0A8H3EW86"/>
<dbReference type="EMBL" id="CAJPDT010000013">
    <property type="protein sequence ID" value="CAF9914651.1"/>
    <property type="molecule type" value="Genomic_DNA"/>
</dbReference>
<dbReference type="OrthoDB" id="5412410at2759"/>